<sequence length="62" mass="7380">MGGSMNEDMWEKPRWPIWCLIGFHRWRWFFLRDATEPDRGLHASQCQNCGRIVGGWQGRTNT</sequence>
<name>A0A6J7XDF6_9CAUD</name>
<reference evidence="1" key="1">
    <citation type="submission" date="2020-05" db="EMBL/GenBank/DDBJ databases">
        <authorList>
            <person name="Chiriac C."/>
            <person name="Salcher M."/>
            <person name="Ghai R."/>
            <person name="Kavagutti S V."/>
        </authorList>
    </citation>
    <scope>NUCLEOTIDE SEQUENCE</scope>
</reference>
<accession>A0A6J7XDF6</accession>
<gene>
    <name evidence="1" type="ORF">UFOVP1545_30</name>
</gene>
<protein>
    <submittedName>
        <fullName evidence="1">Uncharacterized protein</fullName>
    </submittedName>
</protein>
<evidence type="ECO:0000313" key="1">
    <source>
        <dbReference type="EMBL" id="CAB5228801.1"/>
    </source>
</evidence>
<organism evidence="1">
    <name type="scientific">uncultured Caudovirales phage</name>
    <dbReference type="NCBI Taxonomy" id="2100421"/>
    <lineage>
        <taxon>Viruses</taxon>
        <taxon>Duplodnaviria</taxon>
        <taxon>Heunggongvirae</taxon>
        <taxon>Uroviricota</taxon>
        <taxon>Caudoviricetes</taxon>
        <taxon>Peduoviridae</taxon>
        <taxon>Maltschvirus</taxon>
        <taxon>Maltschvirus maltsch</taxon>
    </lineage>
</organism>
<dbReference type="EMBL" id="LR798389">
    <property type="protein sequence ID" value="CAB5228801.1"/>
    <property type="molecule type" value="Genomic_DNA"/>
</dbReference>
<proteinExistence type="predicted"/>